<protein>
    <submittedName>
        <fullName evidence="1">Uncharacterized protein</fullName>
    </submittedName>
</protein>
<evidence type="ECO:0000313" key="1">
    <source>
        <dbReference type="EMBL" id="POP52293.1"/>
    </source>
</evidence>
<dbReference type="EMBL" id="PQGG01000030">
    <property type="protein sequence ID" value="POP52293.1"/>
    <property type="molecule type" value="Genomic_DNA"/>
</dbReference>
<accession>A0A2S4HE72</accession>
<organism evidence="1 2">
    <name type="scientific">Zhongshania marina</name>
    <dbReference type="NCBI Taxonomy" id="2304603"/>
    <lineage>
        <taxon>Bacteria</taxon>
        <taxon>Pseudomonadati</taxon>
        <taxon>Pseudomonadota</taxon>
        <taxon>Gammaproteobacteria</taxon>
        <taxon>Cellvibrionales</taxon>
        <taxon>Spongiibacteraceae</taxon>
        <taxon>Zhongshania</taxon>
    </lineage>
</organism>
<reference evidence="1 2" key="1">
    <citation type="submission" date="2018-01" db="EMBL/GenBank/DDBJ databases">
        <authorList>
            <person name="Yu X.-D."/>
        </authorList>
    </citation>
    <scope>NUCLEOTIDE SEQUENCE [LARGE SCALE GENOMIC DNA]</scope>
    <source>
        <strain evidence="1 2">ZX-21</strain>
    </source>
</reference>
<comment type="caution">
    <text evidence="1">The sequence shown here is derived from an EMBL/GenBank/DDBJ whole genome shotgun (WGS) entry which is preliminary data.</text>
</comment>
<sequence>MLKYFSSKEVSGPKLLDIVLPSWVSKENASYRAWLYVQELKIKKMQYIKSHYLAADFQNSGSYQIRGAEIAKDLGISRSSLMNTSKYSIDFRNHLDGINLELAQEKDKKVAKIGASRSRGTIRSSKGDLVLINNELKKRLSDLENKKVADLVTYAFDQLPLDVKRKMGL</sequence>
<name>A0A2S4HE72_9GAMM</name>
<dbReference type="Proteomes" id="UP000237222">
    <property type="component" value="Unassembled WGS sequence"/>
</dbReference>
<dbReference type="AlphaFoldDB" id="A0A2S4HE72"/>
<proteinExistence type="predicted"/>
<dbReference type="RefSeq" id="WP_103684909.1">
    <property type="nucleotide sequence ID" value="NZ_PQGG01000030.1"/>
</dbReference>
<dbReference type="OrthoDB" id="6364189at2"/>
<evidence type="ECO:0000313" key="2">
    <source>
        <dbReference type="Proteomes" id="UP000237222"/>
    </source>
</evidence>
<gene>
    <name evidence="1" type="ORF">C0068_13025</name>
</gene>